<comment type="caution">
    <text evidence="2">The sequence shown here is derived from an EMBL/GenBank/DDBJ whole genome shotgun (WGS) entry which is preliminary data.</text>
</comment>
<dbReference type="Pfam" id="PF11804">
    <property type="entry name" value="DUF3325"/>
    <property type="match status" value="1"/>
</dbReference>
<keyword evidence="3" id="KW-1185">Reference proteome</keyword>
<protein>
    <submittedName>
        <fullName evidence="2">DUF3325 domain-containing protein</fullName>
    </submittedName>
</protein>
<dbReference type="AlphaFoldDB" id="A0A849I8M6"/>
<accession>A0A849I8M6</accession>
<evidence type="ECO:0000313" key="2">
    <source>
        <dbReference type="EMBL" id="NNM74144.1"/>
    </source>
</evidence>
<dbReference type="Proteomes" id="UP000564885">
    <property type="component" value="Unassembled WGS sequence"/>
</dbReference>
<dbReference type="InterPro" id="IPR021762">
    <property type="entry name" value="DUF3325"/>
</dbReference>
<organism evidence="2 3">
    <name type="scientific">Enterovirga aerilata</name>
    <dbReference type="NCBI Taxonomy" id="2730920"/>
    <lineage>
        <taxon>Bacteria</taxon>
        <taxon>Pseudomonadati</taxon>
        <taxon>Pseudomonadota</taxon>
        <taxon>Alphaproteobacteria</taxon>
        <taxon>Hyphomicrobiales</taxon>
        <taxon>Methylobacteriaceae</taxon>
        <taxon>Enterovirga</taxon>
    </lineage>
</organism>
<keyword evidence="1" id="KW-0472">Membrane</keyword>
<dbReference type="RefSeq" id="WP_171219612.1">
    <property type="nucleotide sequence ID" value="NZ_JABEPP010000005.1"/>
</dbReference>
<feature type="transmembrane region" description="Helical" evidence="1">
    <location>
        <begin position="36"/>
        <end position="58"/>
    </location>
</feature>
<sequence>MSHLVALVLCVAGFGGLALATDRQQHAVFGRALPEGVTYGLRIAGAAALLLALGSLVVRQGWGLGLVMFSGHTSLASGLVHATLIGYSRLHSSTR</sequence>
<keyword evidence="1" id="KW-1133">Transmembrane helix</keyword>
<reference evidence="2 3" key="1">
    <citation type="submission" date="2020-04" db="EMBL/GenBank/DDBJ databases">
        <title>Enterovirga sp. isolate from soil.</title>
        <authorList>
            <person name="Chea S."/>
            <person name="Kim D.-U."/>
        </authorList>
    </citation>
    <scope>NUCLEOTIDE SEQUENCE [LARGE SCALE GENOMIC DNA]</scope>
    <source>
        <strain evidence="2 3">DB1703</strain>
    </source>
</reference>
<evidence type="ECO:0000313" key="3">
    <source>
        <dbReference type="Proteomes" id="UP000564885"/>
    </source>
</evidence>
<gene>
    <name evidence="2" type="ORF">HJG44_17360</name>
</gene>
<name>A0A849I8M6_9HYPH</name>
<dbReference type="EMBL" id="JABEPP010000005">
    <property type="protein sequence ID" value="NNM74144.1"/>
    <property type="molecule type" value="Genomic_DNA"/>
</dbReference>
<evidence type="ECO:0000256" key="1">
    <source>
        <dbReference type="SAM" id="Phobius"/>
    </source>
</evidence>
<proteinExistence type="predicted"/>
<keyword evidence="1" id="KW-0812">Transmembrane</keyword>
<feature type="transmembrane region" description="Helical" evidence="1">
    <location>
        <begin position="65"/>
        <end position="87"/>
    </location>
</feature>